<evidence type="ECO:0000259" key="1">
    <source>
        <dbReference type="Pfam" id="PF26298"/>
    </source>
</evidence>
<dbReference type="GO" id="GO:0016853">
    <property type="term" value="F:isomerase activity"/>
    <property type="evidence" value="ECO:0007669"/>
    <property type="project" value="InterPro"/>
</dbReference>
<dbReference type="Pfam" id="PF26298">
    <property type="entry name" value="MurL_epimerase_C"/>
    <property type="match status" value="1"/>
</dbReference>
<dbReference type="EMBL" id="UOFW01000029">
    <property type="protein sequence ID" value="VAX02923.1"/>
    <property type="molecule type" value="Genomic_DNA"/>
</dbReference>
<gene>
    <name evidence="3" type="ORF">MNBD_ALPHA03-1416</name>
</gene>
<feature type="domain" description="MurL C-terminal" evidence="1">
    <location>
        <begin position="313"/>
        <end position="422"/>
    </location>
</feature>
<dbReference type="Pfam" id="PF26299">
    <property type="entry name" value="MurL_N"/>
    <property type="match status" value="1"/>
</dbReference>
<name>A0A3B1ASU1_9ZZZZ</name>
<sequence>MTKENSFIFKTCSYEPENQTLHLKYGYSSGHSFTEIISFPGAKKTFSCEEHKALDKLTKALHLAAGISYYKAYCPANIIVENQQLSQQEADFFYKFYLMGLGEFSVENDLDLQAIINFPVAAKNAPDPSRLTLPEMTVVPIGGGKDSLVSLEILKSEILKNDGQEGEINFRPIAINAGPPILEVIESAGCPDPILIRRKIDPDLFQLNDQGAYNGHVPITGILSFIMTFAAVLYGYDTVVMSNEQSANEGNMMKNGLAINHQYSKSQEFERDFSHLMHQHILTGFRYFSLLRPLSETGIAALFARNPKYFSSFKSCNRNFHIDEGERKYGWCCDCPKCRFVFLALAPFIGKARMLKIFGTDMLNDRNQMSGFQELLGLKGHKPFECVGEIKECRLLLKSLALMPEWQDDLLIIHLAPQIEEAGLSLQALTDQALQKYPDHNLPDEFERMLDEFIGS</sequence>
<feature type="domain" description="MurL N-terminal" evidence="2">
    <location>
        <begin position="5"/>
        <end position="290"/>
    </location>
</feature>
<evidence type="ECO:0000313" key="3">
    <source>
        <dbReference type="EMBL" id="VAX02923.1"/>
    </source>
</evidence>
<organism evidence="3">
    <name type="scientific">hydrothermal vent metagenome</name>
    <dbReference type="NCBI Taxonomy" id="652676"/>
    <lineage>
        <taxon>unclassified sequences</taxon>
        <taxon>metagenomes</taxon>
        <taxon>ecological metagenomes</taxon>
    </lineage>
</organism>
<evidence type="ECO:0008006" key="4">
    <source>
        <dbReference type="Google" id="ProtNLM"/>
    </source>
</evidence>
<dbReference type="InterPro" id="IPR043689">
    <property type="entry name" value="MurL"/>
</dbReference>
<dbReference type="InterPro" id="IPR058741">
    <property type="entry name" value="MurL_C"/>
</dbReference>
<dbReference type="GO" id="GO:0042546">
    <property type="term" value="P:cell wall biogenesis"/>
    <property type="evidence" value="ECO:0007669"/>
    <property type="project" value="InterPro"/>
</dbReference>
<dbReference type="HAMAP" id="MF_02209">
    <property type="entry name" value="MurL"/>
    <property type="match status" value="1"/>
</dbReference>
<evidence type="ECO:0000259" key="2">
    <source>
        <dbReference type="Pfam" id="PF26299"/>
    </source>
</evidence>
<reference evidence="3" key="1">
    <citation type="submission" date="2018-06" db="EMBL/GenBank/DDBJ databases">
        <authorList>
            <person name="Zhirakovskaya E."/>
        </authorList>
    </citation>
    <scope>NUCLEOTIDE SEQUENCE</scope>
</reference>
<accession>A0A3B1ASU1</accession>
<dbReference type="InterPro" id="IPR058740">
    <property type="entry name" value="MurL_N"/>
</dbReference>
<dbReference type="AlphaFoldDB" id="A0A3B1ASU1"/>
<proteinExistence type="inferred from homology"/>
<protein>
    <recommendedName>
        <fullName evidence="4">UDP-N-acetyl-alpha-D-muramoyl-L-alanyl-L-glutamate epimerase</fullName>
    </recommendedName>
</protein>